<keyword evidence="5" id="KW-0472">Membrane</keyword>
<keyword evidence="5" id="KW-1133">Transmembrane helix</keyword>
<evidence type="ECO:0000256" key="2">
    <source>
        <dbReference type="ARBA" id="ARBA00022723"/>
    </source>
</evidence>
<feature type="domain" description="Plastocyanin-like" evidence="7">
    <location>
        <begin position="171"/>
        <end position="280"/>
    </location>
</feature>
<feature type="domain" description="Plastocyanin-like" evidence="6">
    <location>
        <begin position="353"/>
        <end position="458"/>
    </location>
</feature>
<comment type="similarity">
    <text evidence="1">Belongs to the multicopper oxidase family.</text>
</comment>
<comment type="caution">
    <text evidence="8">The sequence shown here is derived from an EMBL/GenBank/DDBJ whole genome shotgun (WGS) entry which is preliminary data.</text>
</comment>
<dbReference type="AlphaFoldDB" id="A0A1V6PJ20"/>
<dbReference type="GO" id="GO:0016491">
    <property type="term" value="F:oxidoreductase activity"/>
    <property type="evidence" value="ECO:0007669"/>
    <property type="project" value="UniProtKB-KW"/>
</dbReference>
<evidence type="ECO:0000313" key="8">
    <source>
        <dbReference type="EMBL" id="OQD77048.1"/>
    </source>
</evidence>
<dbReference type="OMA" id="FHMHGNG"/>
<evidence type="ECO:0008006" key="10">
    <source>
        <dbReference type="Google" id="ProtNLM"/>
    </source>
</evidence>
<keyword evidence="3" id="KW-0560">Oxidoreductase</keyword>
<keyword evidence="9" id="KW-1185">Reference proteome</keyword>
<accession>A0A1V6PJ20</accession>
<organism evidence="8 9">
    <name type="scientific">Penicillium decumbens</name>
    <dbReference type="NCBI Taxonomy" id="69771"/>
    <lineage>
        <taxon>Eukaryota</taxon>
        <taxon>Fungi</taxon>
        <taxon>Dikarya</taxon>
        <taxon>Ascomycota</taxon>
        <taxon>Pezizomycotina</taxon>
        <taxon>Eurotiomycetes</taxon>
        <taxon>Eurotiomycetidae</taxon>
        <taxon>Eurotiales</taxon>
        <taxon>Aspergillaceae</taxon>
        <taxon>Penicillium</taxon>
    </lineage>
</organism>
<protein>
    <recommendedName>
        <fullName evidence="10">Plastocyanin-like domain-containing protein</fullName>
    </recommendedName>
</protein>
<dbReference type="OrthoDB" id="2121828at2759"/>
<name>A0A1V6PJ20_PENDC</name>
<keyword evidence="5" id="KW-0812">Transmembrane</keyword>
<dbReference type="Gene3D" id="2.60.40.420">
    <property type="entry name" value="Cupredoxins - blue copper proteins"/>
    <property type="match status" value="2"/>
</dbReference>
<dbReference type="PROSITE" id="PS00079">
    <property type="entry name" value="MULTICOPPER_OXIDASE1"/>
    <property type="match status" value="1"/>
</dbReference>
<dbReference type="GO" id="GO:0005886">
    <property type="term" value="C:plasma membrane"/>
    <property type="evidence" value="ECO:0007669"/>
    <property type="project" value="TreeGrafter"/>
</dbReference>
<proteinExistence type="inferred from homology"/>
<keyword evidence="4" id="KW-0186">Copper</keyword>
<dbReference type="Proteomes" id="UP000191522">
    <property type="component" value="Unassembled WGS sequence"/>
</dbReference>
<evidence type="ECO:0000259" key="6">
    <source>
        <dbReference type="Pfam" id="PF07731"/>
    </source>
</evidence>
<gene>
    <name evidence="8" type="ORF">PENDEC_c003G02100</name>
</gene>
<dbReference type="InterPro" id="IPR033138">
    <property type="entry name" value="Cu_oxidase_CS"/>
</dbReference>
<dbReference type="PANTHER" id="PTHR11709">
    <property type="entry name" value="MULTI-COPPER OXIDASE"/>
    <property type="match status" value="1"/>
</dbReference>
<dbReference type="EMBL" id="MDYL01000003">
    <property type="protein sequence ID" value="OQD77048.1"/>
    <property type="molecule type" value="Genomic_DNA"/>
</dbReference>
<reference evidence="9" key="1">
    <citation type="journal article" date="2017" name="Nat. Microbiol.">
        <title>Global analysis of biosynthetic gene clusters reveals vast potential of secondary metabolite production in Penicillium species.</title>
        <authorList>
            <person name="Nielsen J.C."/>
            <person name="Grijseels S."/>
            <person name="Prigent S."/>
            <person name="Ji B."/>
            <person name="Dainat J."/>
            <person name="Nielsen K.F."/>
            <person name="Frisvad J.C."/>
            <person name="Workman M."/>
            <person name="Nielsen J."/>
        </authorList>
    </citation>
    <scope>NUCLEOTIDE SEQUENCE [LARGE SCALE GENOMIC DNA]</scope>
    <source>
        <strain evidence="9">IBT 11843</strain>
    </source>
</reference>
<dbReference type="Pfam" id="PF07732">
    <property type="entry name" value="Cu-oxidase_3"/>
    <property type="match status" value="1"/>
</dbReference>
<dbReference type="GO" id="GO:0006826">
    <property type="term" value="P:iron ion transport"/>
    <property type="evidence" value="ECO:0007669"/>
    <property type="project" value="TreeGrafter"/>
</dbReference>
<evidence type="ECO:0000259" key="7">
    <source>
        <dbReference type="Pfam" id="PF07732"/>
    </source>
</evidence>
<dbReference type="SUPFAM" id="SSF49503">
    <property type="entry name" value="Cupredoxins"/>
    <property type="match status" value="2"/>
</dbReference>
<keyword evidence="2" id="KW-0479">Metal-binding</keyword>
<feature type="transmembrane region" description="Helical" evidence="5">
    <location>
        <begin position="14"/>
        <end position="33"/>
    </location>
</feature>
<sequence>MPFNSVNNLYSTPFMRFTILLFLFTDKATFYVLPLSCTLRMNIFSLLSALLAVAISVLAAPAPAASVNEDPWEQCEARLNGQLPYYVPPTFHFSGNVRRYYVAAEVEEWDYAPTGWDNWLGVPMEESFRAQTWGYIRSNTSIGTKYDKALYRGYTDATFEERSEQPPWAGFQGPIIRAEVGDLIEIMFVNKMKHFYSSMHNLGLFYTKESEGSLYYNGSSSITIGDAVPPGGCFVYKWVVPETSGPNGQHDSRILAYHPYISMYQDQDAGGFGPVIIYRRGKMKTVMRQNREFVLLYSDNQEWNSFLALHNVRKYLPDLASQVTNLSYQYPTISRGQGNFSIWYPQFINTPKTNVTSTMAANFFPLNGYIYANNPAFEMCVNDNVIWYLYDMGFDTHVFHMHGDNVLDPVSGATLPTVTLNPGQMTTVLMTAYNPGWWQLICHFTTHLSKGMEANYIVYGGPYGECPLEPLEVP</sequence>
<dbReference type="STRING" id="69771.A0A1V6PJ20"/>
<dbReference type="PANTHER" id="PTHR11709:SF504">
    <property type="entry name" value="PLASTOCYANIN-LIKE DOMAIN-CONTAINING PROTEIN"/>
    <property type="match status" value="1"/>
</dbReference>
<dbReference type="InterPro" id="IPR011706">
    <property type="entry name" value="Cu-oxidase_C"/>
</dbReference>
<dbReference type="InterPro" id="IPR011707">
    <property type="entry name" value="Cu-oxidase-like_N"/>
</dbReference>
<dbReference type="InterPro" id="IPR045087">
    <property type="entry name" value="Cu-oxidase_fam"/>
</dbReference>
<evidence type="ECO:0000256" key="3">
    <source>
        <dbReference type="ARBA" id="ARBA00023002"/>
    </source>
</evidence>
<feature type="transmembrane region" description="Helical" evidence="5">
    <location>
        <begin position="45"/>
        <end position="65"/>
    </location>
</feature>
<evidence type="ECO:0000313" key="9">
    <source>
        <dbReference type="Proteomes" id="UP000191522"/>
    </source>
</evidence>
<dbReference type="GO" id="GO:0005507">
    <property type="term" value="F:copper ion binding"/>
    <property type="evidence" value="ECO:0007669"/>
    <property type="project" value="InterPro"/>
</dbReference>
<evidence type="ECO:0000256" key="1">
    <source>
        <dbReference type="ARBA" id="ARBA00010609"/>
    </source>
</evidence>
<dbReference type="InterPro" id="IPR008972">
    <property type="entry name" value="Cupredoxin"/>
</dbReference>
<evidence type="ECO:0000256" key="5">
    <source>
        <dbReference type="SAM" id="Phobius"/>
    </source>
</evidence>
<dbReference type="Pfam" id="PF07731">
    <property type="entry name" value="Cu-oxidase_2"/>
    <property type="match status" value="1"/>
</dbReference>
<evidence type="ECO:0000256" key="4">
    <source>
        <dbReference type="ARBA" id="ARBA00023008"/>
    </source>
</evidence>